<keyword evidence="1" id="KW-0472">Membrane</keyword>
<feature type="transmembrane region" description="Helical" evidence="1">
    <location>
        <begin position="7"/>
        <end position="23"/>
    </location>
</feature>
<protein>
    <submittedName>
        <fullName evidence="2">Uncharacterized protein</fullName>
    </submittedName>
</protein>
<sequence>MGRSSKILVGLIVFFMSGSLVVFNNINGYYTFIAMCLAILSVFTLIDSFYYDMLEEPNENFELTVKSISKLFSLAAYSIKIHSATFAPNIYFDPRVFNDLKAAKKRGVKIEIILSEPGINPRSVKPDSPKKQDNFRMFWSWADAGTISVIHLNERQYPHFIIVDDIHVRVEKKHKITIGDDPKQIKRKAITRYIDVDTAEKHLKSFNLLKSLNKMQTAI</sequence>
<name>A0A975BMQ9_9BACT</name>
<reference evidence="2" key="1">
    <citation type="journal article" date="2021" name="Microb. Physiol.">
        <title>Proteogenomic Insights into the Physiology of Marine, Sulfate-Reducing, Filamentous Desulfonema limicola and Desulfonema magnum.</title>
        <authorList>
            <person name="Schnaars V."/>
            <person name="Wohlbrand L."/>
            <person name="Scheve S."/>
            <person name="Hinrichs C."/>
            <person name="Reinhardt R."/>
            <person name="Rabus R."/>
        </authorList>
    </citation>
    <scope>NUCLEOTIDE SEQUENCE</scope>
    <source>
        <strain evidence="2">4be13</strain>
    </source>
</reference>
<dbReference type="Gene3D" id="3.30.870.10">
    <property type="entry name" value="Endonuclease Chain A"/>
    <property type="match status" value="1"/>
</dbReference>
<dbReference type="RefSeq" id="WP_207683157.1">
    <property type="nucleotide sequence ID" value="NZ_CP061800.1"/>
</dbReference>
<dbReference type="SUPFAM" id="SSF56024">
    <property type="entry name" value="Phospholipase D/nuclease"/>
    <property type="match status" value="1"/>
</dbReference>
<evidence type="ECO:0000313" key="3">
    <source>
        <dbReference type="Proteomes" id="UP000663722"/>
    </source>
</evidence>
<dbReference type="KEGG" id="dmm:dnm_044020"/>
<dbReference type="AlphaFoldDB" id="A0A975BMQ9"/>
<evidence type="ECO:0000313" key="2">
    <source>
        <dbReference type="EMBL" id="QTA88358.1"/>
    </source>
</evidence>
<accession>A0A975BMQ9</accession>
<proteinExistence type="predicted"/>
<keyword evidence="1" id="KW-1133">Transmembrane helix</keyword>
<keyword evidence="3" id="KW-1185">Reference proteome</keyword>
<organism evidence="2 3">
    <name type="scientific">Desulfonema magnum</name>
    <dbReference type="NCBI Taxonomy" id="45655"/>
    <lineage>
        <taxon>Bacteria</taxon>
        <taxon>Pseudomonadati</taxon>
        <taxon>Thermodesulfobacteriota</taxon>
        <taxon>Desulfobacteria</taxon>
        <taxon>Desulfobacterales</taxon>
        <taxon>Desulfococcaceae</taxon>
        <taxon>Desulfonema</taxon>
    </lineage>
</organism>
<evidence type="ECO:0000256" key="1">
    <source>
        <dbReference type="SAM" id="Phobius"/>
    </source>
</evidence>
<dbReference type="EMBL" id="CP061800">
    <property type="protein sequence ID" value="QTA88358.1"/>
    <property type="molecule type" value="Genomic_DNA"/>
</dbReference>
<feature type="transmembrane region" description="Helical" evidence="1">
    <location>
        <begin position="29"/>
        <end position="51"/>
    </location>
</feature>
<dbReference type="Proteomes" id="UP000663722">
    <property type="component" value="Chromosome"/>
</dbReference>
<keyword evidence="1" id="KW-0812">Transmembrane</keyword>
<gene>
    <name evidence="2" type="ORF">dnm_044020</name>
</gene>